<dbReference type="Gene3D" id="1.10.10.60">
    <property type="entry name" value="Homeodomain-like"/>
    <property type="match status" value="1"/>
</dbReference>
<organism evidence="3 4">
    <name type="scientific">Macrosiphum euphorbiae</name>
    <name type="common">potato aphid</name>
    <dbReference type="NCBI Taxonomy" id="13131"/>
    <lineage>
        <taxon>Eukaryota</taxon>
        <taxon>Metazoa</taxon>
        <taxon>Ecdysozoa</taxon>
        <taxon>Arthropoda</taxon>
        <taxon>Hexapoda</taxon>
        <taxon>Insecta</taxon>
        <taxon>Pterygota</taxon>
        <taxon>Neoptera</taxon>
        <taxon>Paraneoptera</taxon>
        <taxon>Hemiptera</taxon>
        <taxon>Sternorrhyncha</taxon>
        <taxon>Aphidomorpha</taxon>
        <taxon>Aphidoidea</taxon>
        <taxon>Aphididae</taxon>
        <taxon>Macrosiphini</taxon>
        <taxon>Macrosiphum</taxon>
    </lineage>
</organism>
<dbReference type="InterPro" id="IPR009057">
    <property type="entry name" value="Homeodomain-like_sf"/>
</dbReference>
<comment type="subcellular location">
    <subcellularLocation>
        <location evidence="1">Nucleus</location>
    </subcellularLocation>
</comment>
<dbReference type="AlphaFoldDB" id="A0AAV0WH27"/>
<protein>
    <recommendedName>
        <fullName evidence="2">HTH psq-type domain-containing protein</fullName>
    </recommendedName>
</protein>
<feature type="domain" description="HTH psq-type" evidence="2">
    <location>
        <begin position="13"/>
        <end position="51"/>
    </location>
</feature>
<accession>A0AAV0WH27</accession>
<keyword evidence="4" id="KW-1185">Reference proteome</keyword>
<dbReference type="SUPFAM" id="SSF46689">
    <property type="entry name" value="Homeodomain-like"/>
    <property type="match status" value="1"/>
</dbReference>
<proteinExistence type="predicted"/>
<reference evidence="3 4" key="1">
    <citation type="submission" date="2023-01" db="EMBL/GenBank/DDBJ databases">
        <authorList>
            <person name="Whitehead M."/>
        </authorList>
    </citation>
    <scope>NUCLEOTIDE SEQUENCE [LARGE SCALE GENOMIC DNA]</scope>
</reference>
<evidence type="ECO:0000313" key="4">
    <source>
        <dbReference type="Proteomes" id="UP001160148"/>
    </source>
</evidence>
<sequence>MASKPKFEYNIQDMQKAVHAVQNKELIVYKASLLYNVPRSSLKNSLDGKTTIENRKLGPPPALGDHEILLVNWIETMSKRGFPIVSRHLLVSVGKIAKKMGIDHLLNILNPSKK</sequence>
<evidence type="ECO:0000259" key="2">
    <source>
        <dbReference type="Pfam" id="PF05225"/>
    </source>
</evidence>
<gene>
    <name evidence="3" type="ORF">MEUPH1_LOCUS10944</name>
</gene>
<dbReference type="Proteomes" id="UP001160148">
    <property type="component" value="Unassembled WGS sequence"/>
</dbReference>
<evidence type="ECO:0000256" key="1">
    <source>
        <dbReference type="ARBA" id="ARBA00004123"/>
    </source>
</evidence>
<evidence type="ECO:0000313" key="3">
    <source>
        <dbReference type="EMBL" id="CAI6355041.1"/>
    </source>
</evidence>
<dbReference type="GO" id="GO:0003677">
    <property type="term" value="F:DNA binding"/>
    <property type="evidence" value="ECO:0007669"/>
    <property type="project" value="InterPro"/>
</dbReference>
<dbReference type="InterPro" id="IPR007889">
    <property type="entry name" value="HTH_Psq"/>
</dbReference>
<dbReference type="EMBL" id="CARXXK010000002">
    <property type="protein sequence ID" value="CAI6355041.1"/>
    <property type="molecule type" value="Genomic_DNA"/>
</dbReference>
<name>A0AAV0WH27_9HEMI</name>
<dbReference type="Pfam" id="PF05225">
    <property type="entry name" value="HTH_psq"/>
    <property type="match status" value="1"/>
</dbReference>
<dbReference type="GO" id="GO:0005634">
    <property type="term" value="C:nucleus"/>
    <property type="evidence" value="ECO:0007669"/>
    <property type="project" value="UniProtKB-SubCell"/>
</dbReference>
<comment type="caution">
    <text evidence="3">The sequence shown here is derived from an EMBL/GenBank/DDBJ whole genome shotgun (WGS) entry which is preliminary data.</text>
</comment>